<sequence length="447" mass="51432">MDRTTWLDGLRGIAAAVVAFDHYFMGGVLDVAFRSFWADPPEENRRLIQLPPIRVLFASHAMVSLFFVISGYAISINLLRARNQASRPGNPQGSDFLRRLSSAATRRIFRIYLPVFVIAVLTQILFFCGVYHWHFDDGIVWGRRPWTAPFFHLTYLGRYCLDIMNIIQFHDNPGLNGQLWTMPLEFRGSCVIYLTVLALASWKPTSRRGALIVMMGYWFYYGLWDIVAFLAGLYLAEGKIASPESASSSQADEEVKLLLPLYISHRWTKHFPAVDFSRLRVVFSFVFGLYLICLSDDGHLPPGYQFLRHLQSSRWDDEWSVVHRSWKAVGSVLLVYAIGKSSLLQRPFNSAPVQYLGRISFSLYLIHQAVYRIAREPVRNFIWWLVTREDYATVENASSRVLPFAFSWMVTLLIMGAAVVYLADLFTRFVDVKSVLFAKRFEKLVSR</sequence>
<reference evidence="3" key="2">
    <citation type="submission" date="2020-02" db="EMBL/GenBank/DDBJ databases">
        <authorList>
            <person name="Gilchrist C.L.M."/>
            <person name="Chooi Y.-H."/>
        </authorList>
    </citation>
    <scope>NUCLEOTIDE SEQUENCE</scope>
    <source>
        <strain evidence="3">MST-FP2251</strain>
    </source>
</reference>
<evidence type="ECO:0000256" key="1">
    <source>
        <dbReference type="SAM" id="Phobius"/>
    </source>
</evidence>
<keyword evidence="1" id="KW-0472">Membrane</keyword>
<feature type="transmembrane region" description="Helical" evidence="1">
    <location>
        <begin position="12"/>
        <end position="37"/>
    </location>
</feature>
<evidence type="ECO:0000313" key="3">
    <source>
        <dbReference type="EMBL" id="KAF9886752.1"/>
    </source>
</evidence>
<feature type="domain" description="Acyltransferase 3" evidence="2">
    <location>
        <begin position="5"/>
        <end position="420"/>
    </location>
</feature>
<reference evidence="3" key="1">
    <citation type="journal article" date="2019" name="Beilstein J. Org. Chem.">
        <title>Nanangenines: drimane sesquiterpenoids as the dominant metabolite cohort of a novel Australian fungus, Aspergillus nanangensis.</title>
        <authorList>
            <person name="Lacey H.J."/>
            <person name="Gilchrist C.L.M."/>
            <person name="Crombie A."/>
            <person name="Kalaitzis J.A."/>
            <person name="Vuong D."/>
            <person name="Rutledge P.J."/>
            <person name="Turner P."/>
            <person name="Pitt J.I."/>
            <person name="Lacey E."/>
            <person name="Chooi Y.H."/>
            <person name="Piggott A.M."/>
        </authorList>
    </citation>
    <scope>NUCLEOTIDE SEQUENCE</scope>
    <source>
        <strain evidence="3">MST-FP2251</strain>
    </source>
</reference>
<feature type="transmembrane region" description="Helical" evidence="1">
    <location>
        <begin position="217"/>
        <end position="236"/>
    </location>
</feature>
<dbReference type="PANTHER" id="PTHR23028:SF134">
    <property type="entry name" value="PUTATIVE (AFU_ORTHOLOGUE AFUA_4G08520)-RELATED"/>
    <property type="match status" value="1"/>
</dbReference>
<comment type="caution">
    <text evidence="3">The sequence shown here is derived from an EMBL/GenBank/DDBJ whole genome shotgun (WGS) entry which is preliminary data.</text>
</comment>
<evidence type="ECO:0000259" key="2">
    <source>
        <dbReference type="Pfam" id="PF01757"/>
    </source>
</evidence>
<dbReference type="PANTHER" id="PTHR23028">
    <property type="entry name" value="ACETYLTRANSFERASE"/>
    <property type="match status" value="1"/>
</dbReference>
<name>A0AAD4GRN8_ASPNN</name>
<keyword evidence="1" id="KW-0812">Transmembrane</keyword>
<dbReference type="EMBL" id="VCAU01000072">
    <property type="protein sequence ID" value="KAF9886752.1"/>
    <property type="molecule type" value="Genomic_DNA"/>
</dbReference>
<dbReference type="InterPro" id="IPR002656">
    <property type="entry name" value="Acyl_transf_3_dom"/>
</dbReference>
<dbReference type="InterPro" id="IPR050879">
    <property type="entry name" value="Acyltransferase_3"/>
</dbReference>
<dbReference type="GO" id="GO:0016747">
    <property type="term" value="F:acyltransferase activity, transferring groups other than amino-acyl groups"/>
    <property type="evidence" value="ECO:0007669"/>
    <property type="project" value="InterPro"/>
</dbReference>
<evidence type="ECO:0000313" key="4">
    <source>
        <dbReference type="Proteomes" id="UP001194746"/>
    </source>
</evidence>
<keyword evidence="4" id="KW-1185">Reference proteome</keyword>
<feature type="transmembrane region" description="Helical" evidence="1">
    <location>
        <begin position="186"/>
        <end position="205"/>
    </location>
</feature>
<dbReference type="AlphaFoldDB" id="A0AAD4GRN8"/>
<feature type="transmembrane region" description="Helical" evidence="1">
    <location>
        <begin position="108"/>
        <end position="133"/>
    </location>
</feature>
<dbReference type="Proteomes" id="UP001194746">
    <property type="component" value="Unassembled WGS sequence"/>
</dbReference>
<gene>
    <name evidence="3" type="ORF">FE257_011129</name>
</gene>
<feature type="transmembrane region" description="Helical" evidence="1">
    <location>
        <begin position="401"/>
        <end position="423"/>
    </location>
</feature>
<proteinExistence type="predicted"/>
<dbReference type="Pfam" id="PF01757">
    <property type="entry name" value="Acyl_transf_3"/>
    <property type="match status" value="1"/>
</dbReference>
<feature type="transmembrane region" description="Helical" evidence="1">
    <location>
        <begin position="57"/>
        <end position="79"/>
    </location>
</feature>
<protein>
    <recommendedName>
        <fullName evidence="2">Acyltransferase 3 domain-containing protein</fullName>
    </recommendedName>
</protein>
<organism evidence="3 4">
    <name type="scientific">Aspergillus nanangensis</name>
    <dbReference type="NCBI Taxonomy" id="2582783"/>
    <lineage>
        <taxon>Eukaryota</taxon>
        <taxon>Fungi</taxon>
        <taxon>Dikarya</taxon>
        <taxon>Ascomycota</taxon>
        <taxon>Pezizomycotina</taxon>
        <taxon>Eurotiomycetes</taxon>
        <taxon>Eurotiomycetidae</taxon>
        <taxon>Eurotiales</taxon>
        <taxon>Aspergillaceae</taxon>
        <taxon>Aspergillus</taxon>
        <taxon>Aspergillus subgen. Circumdati</taxon>
    </lineage>
</organism>
<accession>A0AAD4GRN8</accession>
<keyword evidence="1" id="KW-1133">Transmembrane helix</keyword>